<keyword evidence="7 10" id="KW-0573">Peptidoglycan synthesis</keyword>
<protein>
    <recommendedName>
        <fullName evidence="10">UDP-N-acetylmuramoyl-tripeptide--D-alanyl-D-alanine ligase</fullName>
        <ecNumber evidence="10">6.3.2.10</ecNumber>
    </recommendedName>
    <alternativeName>
        <fullName evidence="10">D-alanyl-D-alanine-adding enzyme</fullName>
    </alternativeName>
</protein>
<keyword evidence="4 10" id="KW-0547">Nucleotide-binding</keyword>
<comment type="similarity">
    <text evidence="10">Belongs to the MurCDEF family. MurF subfamily.</text>
</comment>
<evidence type="ECO:0000256" key="10">
    <source>
        <dbReference type="HAMAP-Rule" id="MF_02019"/>
    </source>
</evidence>
<reference evidence="15 16" key="1">
    <citation type="journal article" date="2014" name="Nat. Commun.">
        <title>Physiological and genomic features of highly alkaliphilic hydrogen-utilizing Betaproteobacteria from a continental serpentinizing site.</title>
        <authorList>
            <person name="Suzuki S."/>
            <person name="Kuenen J.G."/>
            <person name="Schipper K."/>
            <person name="van der Velde S."/>
            <person name="Ishii S."/>
            <person name="Wu A."/>
            <person name="Sorokin D.Y."/>
            <person name="Tenney A."/>
            <person name="Meng X.Y."/>
            <person name="Morrill P.L."/>
            <person name="Kamagata Y."/>
            <person name="Muyzer G."/>
            <person name="Nealson K.H."/>
        </authorList>
    </citation>
    <scope>NUCLEOTIDE SEQUENCE [LARGE SCALE GENOMIC DNA]</scope>
    <source>
        <strain evidence="15 16">A1</strain>
    </source>
</reference>
<dbReference type="GO" id="GO:0008360">
    <property type="term" value="P:regulation of cell shape"/>
    <property type="evidence" value="ECO:0007669"/>
    <property type="project" value="UniProtKB-KW"/>
</dbReference>
<dbReference type="SUPFAM" id="SSF53244">
    <property type="entry name" value="MurD-like peptide ligases, peptide-binding domain"/>
    <property type="match status" value="1"/>
</dbReference>
<dbReference type="Pfam" id="PF02875">
    <property type="entry name" value="Mur_ligase_C"/>
    <property type="match status" value="1"/>
</dbReference>
<dbReference type="GO" id="GO:0009252">
    <property type="term" value="P:peptidoglycan biosynthetic process"/>
    <property type="evidence" value="ECO:0007669"/>
    <property type="project" value="UniProtKB-UniRule"/>
</dbReference>
<evidence type="ECO:0000256" key="7">
    <source>
        <dbReference type="ARBA" id="ARBA00022984"/>
    </source>
</evidence>
<dbReference type="Proteomes" id="UP000067461">
    <property type="component" value="Chromosome"/>
</dbReference>
<dbReference type="OrthoDB" id="9801978at2"/>
<dbReference type="GO" id="GO:0008766">
    <property type="term" value="F:UDP-N-acetylmuramoylalanyl-D-glutamyl-2,6-diaminopimelate-D-alanyl-D-alanine ligase activity"/>
    <property type="evidence" value="ECO:0007669"/>
    <property type="project" value="RHEA"/>
</dbReference>
<dbReference type="HAMAP" id="MF_02019">
    <property type="entry name" value="MurF"/>
    <property type="match status" value="1"/>
</dbReference>
<feature type="domain" description="Mur ligase C-terminal" evidence="13">
    <location>
        <begin position="368"/>
        <end position="492"/>
    </location>
</feature>
<accession>A0A060NKP0</accession>
<evidence type="ECO:0000256" key="9">
    <source>
        <dbReference type="ARBA" id="ARBA00023316"/>
    </source>
</evidence>
<evidence type="ECO:0000256" key="1">
    <source>
        <dbReference type="ARBA" id="ARBA00022490"/>
    </source>
</evidence>
<comment type="function">
    <text evidence="10">Involved in cell wall formation. Catalyzes the final step in the synthesis of UDP-N-acetylmuramoyl-pentapeptide, the precursor of murein.</text>
</comment>
<keyword evidence="16" id="KW-1185">Reference proteome</keyword>
<dbReference type="InterPro" id="IPR036565">
    <property type="entry name" value="Mur-like_cat_sf"/>
</dbReference>
<dbReference type="InterPro" id="IPR005863">
    <property type="entry name" value="UDP-N-AcMur_synth"/>
</dbReference>
<dbReference type="STRING" id="1458425.SRAA_2006"/>
<organism evidence="15 16">
    <name type="scientific">Serpentinimonas raichei</name>
    <dbReference type="NCBI Taxonomy" id="1458425"/>
    <lineage>
        <taxon>Bacteria</taxon>
        <taxon>Pseudomonadati</taxon>
        <taxon>Pseudomonadota</taxon>
        <taxon>Betaproteobacteria</taxon>
        <taxon>Burkholderiales</taxon>
        <taxon>Comamonadaceae</taxon>
        <taxon>Serpentinimonas</taxon>
    </lineage>
</organism>
<dbReference type="GO" id="GO:0051301">
    <property type="term" value="P:cell division"/>
    <property type="evidence" value="ECO:0007669"/>
    <property type="project" value="UniProtKB-KW"/>
</dbReference>
<dbReference type="PANTHER" id="PTHR43024:SF1">
    <property type="entry name" value="UDP-N-ACETYLMURAMOYL-TRIPEPTIDE--D-ALANYL-D-ALANINE LIGASE"/>
    <property type="match status" value="1"/>
</dbReference>
<dbReference type="EMBL" id="AP014568">
    <property type="protein sequence ID" value="BAO81860.1"/>
    <property type="molecule type" value="Genomic_DNA"/>
</dbReference>
<comment type="subcellular location">
    <subcellularLocation>
        <location evidence="10">Cytoplasm</location>
    </subcellularLocation>
</comment>
<keyword evidence="6 10" id="KW-0133">Cell shape</keyword>
<evidence type="ECO:0000256" key="2">
    <source>
        <dbReference type="ARBA" id="ARBA00022598"/>
    </source>
</evidence>
<evidence type="ECO:0000259" key="13">
    <source>
        <dbReference type="Pfam" id="PF02875"/>
    </source>
</evidence>
<evidence type="ECO:0000313" key="15">
    <source>
        <dbReference type="EMBL" id="BAO81860.1"/>
    </source>
</evidence>
<dbReference type="SUPFAM" id="SSF53623">
    <property type="entry name" value="MurD-like peptide ligases, catalytic domain"/>
    <property type="match status" value="1"/>
</dbReference>
<feature type="domain" description="Mur ligase N-terminal catalytic" evidence="12">
    <location>
        <begin position="27"/>
        <end position="95"/>
    </location>
</feature>
<dbReference type="InterPro" id="IPR000713">
    <property type="entry name" value="Mur_ligase_N"/>
</dbReference>
<keyword evidence="5 10" id="KW-0067">ATP-binding</keyword>
<dbReference type="HOGENOM" id="CLU_031507_4_0_4"/>
<dbReference type="InterPro" id="IPR051046">
    <property type="entry name" value="MurCDEF_CellWall_CoF430Synth"/>
</dbReference>
<evidence type="ECO:0000313" key="16">
    <source>
        <dbReference type="Proteomes" id="UP000067461"/>
    </source>
</evidence>
<dbReference type="SUPFAM" id="SSF63418">
    <property type="entry name" value="MurE/MurF N-terminal domain"/>
    <property type="match status" value="1"/>
</dbReference>
<evidence type="ECO:0000256" key="11">
    <source>
        <dbReference type="SAM" id="MobiDB-lite"/>
    </source>
</evidence>
<dbReference type="KEGG" id="cbaa:SRAA_2006"/>
<dbReference type="PANTHER" id="PTHR43024">
    <property type="entry name" value="UDP-N-ACETYLMURAMOYL-TRIPEPTIDE--D-ALANYL-D-ALANINE LIGASE"/>
    <property type="match status" value="1"/>
</dbReference>
<dbReference type="Pfam" id="PF01225">
    <property type="entry name" value="Mur_ligase"/>
    <property type="match status" value="1"/>
</dbReference>
<feature type="compositionally biased region" description="Basic and acidic residues" evidence="11">
    <location>
        <begin position="259"/>
        <end position="271"/>
    </location>
</feature>
<dbReference type="InterPro" id="IPR036615">
    <property type="entry name" value="Mur_ligase_C_dom_sf"/>
</dbReference>
<evidence type="ECO:0000259" key="14">
    <source>
        <dbReference type="Pfam" id="PF08245"/>
    </source>
</evidence>
<keyword evidence="2 10" id="KW-0436">Ligase</keyword>
<dbReference type="InterPro" id="IPR035911">
    <property type="entry name" value="MurE/MurF_N"/>
</dbReference>
<evidence type="ECO:0000259" key="12">
    <source>
        <dbReference type="Pfam" id="PF01225"/>
    </source>
</evidence>
<comment type="pathway">
    <text evidence="10">Cell wall biogenesis; peptidoglycan biosynthesis.</text>
</comment>
<feature type="region of interest" description="Disordered" evidence="11">
    <location>
        <begin position="253"/>
        <end position="274"/>
    </location>
</feature>
<dbReference type="InterPro" id="IPR013221">
    <property type="entry name" value="Mur_ligase_cen"/>
</dbReference>
<dbReference type="GO" id="GO:0005737">
    <property type="term" value="C:cytoplasm"/>
    <property type="evidence" value="ECO:0007669"/>
    <property type="project" value="UniProtKB-SubCell"/>
</dbReference>
<dbReference type="EC" id="6.3.2.10" evidence="10"/>
<dbReference type="GO" id="GO:0005524">
    <property type="term" value="F:ATP binding"/>
    <property type="evidence" value="ECO:0007669"/>
    <property type="project" value="UniProtKB-UniRule"/>
</dbReference>
<evidence type="ECO:0000256" key="3">
    <source>
        <dbReference type="ARBA" id="ARBA00022618"/>
    </source>
</evidence>
<keyword evidence="8 10" id="KW-0131">Cell cycle</keyword>
<sequence>MNELMQLLPLLAGARPVGHIGAPVLRVHTDTRTLRPGDLFVALRGERFDGNDWLAQARAAGAVGAVAERGLAAAGLAGVEVPDARAALGELAQRWRARFELPLIAVTGSNGKTTVTQLIAAMLRAAVGEAALATEGNFNNDIGVPLTLLRLRQTHRLAVLELGMNHPGEIAALAALAQPTVALVNNAQREHQEFMPSVEAVARENGSVLAALPPDGVAVFPADDAYSALWQQIAGARQVLRFAVGAAVTPEAAWAGQGRGEESERVTDEPRPCPARAAVPANAKTSTPPAEVHAQAHWTNGAWALHLHTPAGPLQARLRLAGRHNLHNALAATACAIAAGVPLAAIQAGLEGFEPVAGRSRTLTLHRGAQAQTLIDDSYNANPDSVRAAIDWLAELPAPRLLLLGDMGEVGAQALAFHEEVLRHALARGIEQIFVTGDWMQRAAAALQAQASAQASAQANGRLHACPDFEALQRAALPAAAQAASVLVKGSRFMRMERLVQALQAASLAHAHIHTPTTEGTPHVA</sequence>
<comment type="catalytic activity">
    <reaction evidence="10">
        <text>D-alanyl-D-alanine + UDP-N-acetyl-alpha-D-muramoyl-L-alanyl-gamma-D-glutamyl-meso-2,6-diaminopimelate + ATP = UDP-N-acetyl-alpha-D-muramoyl-L-alanyl-gamma-D-glutamyl-meso-2,6-diaminopimeloyl-D-alanyl-D-alanine + ADP + phosphate + H(+)</text>
        <dbReference type="Rhea" id="RHEA:28374"/>
        <dbReference type="ChEBI" id="CHEBI:15378"/>
        <dbReference type="ChEBI" id="CHEBI:30616"/>
        <dbReference type="ChEBI" id="CHEBI:43474"/>
        <dbReference type="ChEBI" id="CHEBI:57822"/>
        <dbReference type="ChEBI" id="CHEBI:61386"/>
        <dbReference type="ChEBI" id="CHEBI:83905"/>
        <dbReference type="ChEBI" id="CHEBI:456216"/>
        <dbReference type="EC" id="6.3.2.10"/>
    </reaction>
</comment>
<dbReference type="InterPro" id="IPR004101">
    <property type="entry name" value="Mur_ligase_C"/>
</dbReference>
<keyword evidence="3 10" id="KW-0132">Cell division</keyword>
<gene>
    <name evidence="10" type="primary">murF</name>
    <name evidence="15" type="ORF">SRAA_2006</name>
</gene>
<dbReference type="AlphaFoldDB" id="A0A060NKP0"/>
<proteinExistence type="inferred from homology"/>
<evidence type="ECO:0000256" key="8">
    <source>
        <dbReference type="ARBA" id="ARBA00023306"/>
    </source>
</evidence>
<dbReference type="GO" id="GO:0047480">
    <property type="term" value="F:UDP-N-acetylmuramoyl-tripeptide-D-alanyl-D-alanine ligase activity"/>
    <property type="evidence" value="ECO:0007669"/>
    <property type="project" value="UniProtKB-UniRule"/>
</dbReference>
<feature type="domain" description="Mur ligase central" evidence="14">
    <location>
        <begin position="106"/>
        <end position="243"/>
    </location>
</feature>
<feature type="binding site" evidence="10">
    <location>
        <begin position="108"/>
        <end position="114"/>
    </location>
    <ligand>
        <name>ATP</name>
        <dbReference type="ChEBI" id="CHEBI:30616"/>
    </ligand>
</feature>
<keyword evidence="9 10" id="KW-0961">Cell wall biogenesis/degradation</keyword>
<keyword evidence="1 10" id="KW-0963">Cytoplasm</keyword>
<dbReference type="Gene3D" id="3.90.190.20">
    <property type="entry name" value="Mur ligase, C-terminal domain"/>
    <property type="match status" value="1"/>
</dbReference>
<evidence type="ECO:0000256" key="5">
    <source>
        <dbReference type="ARBA" id="ARBA00022840"/>
    </source>
</evidence>
<dbReference type="GO" id="GO:0071555">
    <property type="term" value="P:cell wall organization"/>
    <property type="evidence" value="ECO:0007669"/>
    <property type="project" value="UniProtKB-KW"/>
</dbReference>
<evidence type="ECO:0000256" key="4">
    <source>
        <dbReference type="ARBA" id="ARBA00022741"/>
    </source>
</evidence>
<dbReference type="Gene3D" id="3.40.1190.10">
    <property type="entry name" value="Mur-like, catalytic domain"/>
    <property type="match status" value="1"/>
</dbReference>
<evidence type="ECO:0000256" key="6">
    <source>
        <dbReference type="ARBA" id="ARBA00022960"/>
    </source>
</evidence>
<dbReference type="Gene3D" id="3.40.1390.10">
    <property type="entry name" value="MurE/MurF, N-terminal domain"/>
    <property type="match status" value="1"/>
</dbReference>
<name>A0A060NKP0_9BURK</name>
<dbReference type="UniPathway" id="UPA00219"/>
<dbReference type="Pfam" id="PF08245">
    <property type="entry name" value="Mur_ligase_M"/>
    <property type="match status" value="1"/>
</dbReference>